<gene>
    <name evidence="2" type="ORF">DIATSA_LOCUS632</name>
</gene>
<evidence type="ECO:0000256" key="1">
    <source>
        <dbReference type="SAM" id="MobiDB-lite"/>
    </source>
</evidence>
<dbReference type="OrthoDB" id="7416513at2759"/>
<dbReference type="Proteomes" id="UP001153714">
    <property type="component" value="Chromosome 1"/>
</dbReference>
<evidence type="ECO:0000313" key="2">
    <source>
        <dbReference type="EMBL" id="CAG9782372.1"/>
    </source>
</evidence>
<reference evidence="2" key="1">
    <citation type="submission" date="2021-12" db="EMBL/GenBank/DDBJ databases">
        <authorList>
            <person name="King R."/>
        </authorList>
    </citation>
    <scope>NUCLEOTIDE SEQUENCE</scope>
</reference>
<name>A0A9N9QPN8_9NEOP</name>
<keyword evidence="3" id="KW-1185">Reference proteome</keyword>
<organism evidence="2 3">
    <name type="scientific">Diatraea saccharalis</name>
    <name type="common">sugarcane borer</name>
    <dbReference type="NCBI Taxonomy" id="40085"/>
    <lineage>
        <taxon>Eukaryota</taxon>
        <taxon>Metazoa</taxon>
        <taxon>Ecdysozoa</taxon>
        <taxon>Arthropoda</taxon>
        <taxon>Hexapoda</taxon>
        <taxon>Insecta</taxon>
        <taxon>Pterygota</taxon>
        <taxon>Neoptera</taxon>
        <taxon>Endopterygota</taxon>
        <taxon>Lepidoptera</taxon>
        <taxon>Glossata</taxon>
        <taxon>Ditrysia</taxon>
        <taxon>Pyraloidea</taxon>
        <taxon>Crambidae</taxon>
        <taxon>Crambinae</taxon>
        <taxon>Diatraea</taxon>
    </lineage>
</organism>
<sequence length="174" mass="19494">MLIQHYSLMMKSGQVYPHRICPLAKPGFDALNMSAPVMVQMNPDGKWESSKPENLDEERLRAVVQHLLSSKAVAAAQSYCCQCAKDSQKAGGGMSSYVPVIMMPINPADQCPFDMECEVQKLKEADSKQTSKKTKTGKMEATKSDSEKDKDKKKLKKKGFVLQRLTDFDLLSQW</sequence>
<reference evidence="2" key="2">
    <citation type="submission" date="2022-10" db="EMBL/GenBank/DDBJ databases">
        <authorList>
            <consortium name="ENA_rothamsted_submissions"/>
            <consortium name="culmorum"/>
            <person name="King R."/>
        </authorList>
    </citation>
    <scope>NUCLEOTIDE SEQUENCE</scope>
</reference>
<feature type="region of interest" description="Disordered" evidence="1">
    <location>
        <begin position="124"/>
        <end position="155"/>
    </location>
</feature>
<feature type="compositionally biased region" description="Basic and acidic residues" evidence="1">
    <location>
        <begin position="137"/>
        <end position="152"/>
    </location>
</feature>
<accession>A0A9N9QPN8</accession>
<dbReference type="EMBL" id="OU893332">
    <property type="protein sequence ID" value="CAG9782372.1"/>
    <property type="molecule type" value="Genomic_DNA"/>
</dbReference>
<protein>
    <submittedName>
        <fullName evidence="2">Uncharacterized protein</fullName>
    </submittedName>
</protein>
<dbReference type="AlphaFoldDB" id="A0A9N9QPN8"/>
<evidence type="ECO:0000313" key="3">
    <source>
        <dbReference type="Proteomes" id="UP001153714"/>
    </source>
</evidence>
<proteinExistence type="predicted"/>